<sequence>MPAWQRNRNGTSARLQATSAPAIT</sequence>
<organism evidence="2 3">
    <name type="scientific">Colletotrichum orchidophilum</name>
    <dbReference type="NCBI Taxonomy" id="1209926"/>
    <lineage>
        <taxon>Eukaryota</taxon>
        <taxon>Fungi</taxon>
        <taxon>Dikarya</taxon>
        <taxon>Ascomycota</taxon>
        <taxon>Pezizomycotina</taxon>
        <taxon>Sordariomycetes</taxon>
        <taxon>Hypocreomycetidae</taxon>
        <taxon>Glomerellales</taxon>
        <taxon>Glomerellaceae</taxon>
        <taxon>Colletotrichum</taxon>
    </lineage>
</organism>
<dbReference type="Proteomes" id="UP000176998">
    <property type="component" value="Unassembled WGS sequence"/>
</dbReference>
<evidence type="ECO:0000256" key="1">
    <source>
        <dbReference type="SAM" id="MobiDB-lite"/>
    </source>
</evidence>
<reference evidence="2 3" key="1">
    <citation type="submission" date="2016-09" db="EMBL/GenBank/DDBJ databases">
        <authorList>
            <person name="Capua I."/>
            <person name="De Benedictis P."/>
            <person name="Joannis T."/>
            <person name="Lombin L.H."/>
            <person name="Cattoli G."/>
        </authorList>
    </citation>
    <scope>NUCLEOTIDE SEQUENCE [LARGE SCALE GENOMIC DNA]</scope>
    <source>
        <strain evidence="2 3">IMI 309357</strain>
    </source>
</reference>
<comment type="caution">
    <text evidence="2">The sequence shown here is derived from an EMBL/GenBank/DDBJ whole genome shotgun (WGS) entry which is preliminary data.</text>
</comment>
<protein>
    <submittedName>
        <fullName evidence="2">Uncharacterized protein</fullName>
    </submittedName>
</protein>
<dbReference type="EMBL" id="MJBS01000057">
    <property type="protein sequence ID" value="OHE97458.1"/>
    <property type="molecule type" value="Genomic_DNA"/>
</dbReference>
<name>A0A1G4B7M9_9PEZI</name>
<evidence type="ECO:0000313" key="3">
    <source>
        <dbReference type="Proteomes" id="UP000176998"/>
    </source>
</evidence>
<proteinExistence type="predicted"/>
<gene>
    <name evidence="2" type="ORF">CORC01_07240</name>
</gene>
<keyword evidence="3" id="KW-1185">Reference proteome</keyword>
<evidence type="ECO:0000313" key="2">
    <source>
        <dbReference type="EMBL" id="OHE97458.1"/>
    </source>
</evidence>
<dbReference type="AlphaFoldDB" id="A0A1G4B7M9"/>
<feature type="region of interest" description="Disordered" evidence="1">
    <location>
        <begin position="1"/>
        <end position="24"/>
    </location>
</feature>
<accession>A0A1G4B7M9</accession>